<organism evidence="2">
    <name type="scientific">Sporisorium scitamineum</name>
    <dbReference type="NCBI Taxonomy" id="49012"/>
    <lineage>
        <taxon>Eukaryota</taxon>
        <taxon>Fungi</taxon>
        <taxon>Dikarya</taxon>
        <taxon>Basidiomycota</taxon>
        <taxon>Ustilaginomycotina</taxon>
        <taxon>Ustilaginomycetes</taxon>
        <taxon>Ustilaginales</taxon>
        <taxon>Ustilaginaceae</taxon>
        <taxon>Sporisorium</taxon>
    </lineage>
</organism>
<protein>
    <submittedName>
        <fullName evidence="2">Uncharacterized protein (N-terminal)</fullName>
    </submittedName>
</protein>
<evidence type="ECO:0000313" key="2">
    <source>
        <dbReference type="EMBL" id="CDU24789.1"/>
    </source>
</evidence>
<dbReference type="OrthoDB" id="2556108at2759"/>
<dbReference type="EMBL" id="LK056681">
    <property type="protein sequence ID" value="CDU24789.1"/>
    <property type="molecule type" value="Genomic_DNA"/>
</dbReference>
<proteinExistence type="predicted"/>
<accession>A0A127ZFA2</accession>
<gene>
    <name evidence="2" type="ORF">SPSC_04622</name>
</gene>
<feature type="region of interest" description="Disordered" evidence="1">
    <location>
        <begin position="1"/>
        <end position="27"/>
    </location>
</feature>
<sequence>MSQLSDCSLGAGTNNSNNSNITTTNNANADATTVPVTAAPAQDAQTTMFITTAQVLQLQDFHLRLVDHPRILVCTRKDCGYLLVLNPSVKDIVAHIKQFHAYMLYNTQQAMLKRLLQQLNLQKPLDIELNKDLLPVPFILELSHSLDGRHCKACSYSIRSKSAMNSHISKKHKHLFVDDNNDNKFHSGDAIQLFWQTSKSHCGYVHAKKPDTQLAPPPPPALTTAMSVDMLDDATKAKVNTLVQKDQELLCKAGLLNPQMQPAEFASNLGPWACRLDWQTYWAGKPVTAIAALNGEPKHWPGAHCYGAHWIYTASKKAAVGWMNGLCKAGSDLQTLFRTYSDDASTLADGTLKKVSAATSDIAVLQFCFRSVLHEHLLNKEHSLLADNAASVQFAKVGQWLKDYVHNKSHAASAHLQNLHCFGKELAQDDSGSLEFMWSKDGSTVMYSLERTTVEELQHLIHQMQATASKLLTQLCLLADGKDHNCIDLARVRDHLCNTQPGFNVASALPEPLVLPSILCCVVVANAPASKPLLDPYSRSIKFNHTGADVYFALHNEFTKLLAVLIELSSGLPARGTELVQLQHTNTLLGPRNIFVHDGCVFTALPTNKGTGWQKIIPRFLPHAVGCLVVIYVCQVVPFVHMLYNAVVKPREASAMLLVDHAGKPWDTSAITDMLKILFKQHVRSKSSSLTISTWRQLAISIDRKLIHPKKITQEELEDHAHDLQAGHSTSMAEQHYGLDAIMLHQLMQESMEAMLEVSEQWHAFWKLRTRYQEAVARLAPPVSARFTSTEPSKAINSLKCQMDTVEEDLHCIKQKLEHAATPLPQADISCGRSAVISGTISQALFKVTSSYHAKMVEQAYALNAIHRRESPLIVVMATR</sequence>
<name>A0A127ZFA2_9BASI</name>
<reference evidence="2" key="1">
    <citation type="submission" date="2014-06" db="EMBL/GenBank/DDBJ databases">
        <authorList>
            <person name="Ju J."/>
            <person name="Zhang J."/>
        </authorList>
    </citation>
    <scope>NUCLEOTIDE SEQUENCE</scope>
    <source>
        <strain evidence="2">SscI8</strain>
    </source>
</reference>
<feature type="compositionally biased region" description="Low complexity" evidence="1">
    <location>
        <begin position="10"/>
        <end position="27"/>
    </location>
</feature>
<feature type="non-terminal residue" evidence="2">
    <location>
        <position position="880"/>
    </location>
</feature>
<evidence type="ECO:0000256" key="1">
    <source>
        <dbReference type="SAM" id="MobiDB-lite"/>
    </source>
</evidence>
<dbReference type="AlphaFoldDB" id="A0A127ZFA2"/>